<comment type="caution">
    <text evidence="9">The sequence shown here is derived from an EMBL/GenBank/DDBJ whole genome shotgun (WGS) entry which is preliminary data.</text>
</comment>
<evidence type="ECO:0000256" key="5">
    <source>
        <dbReference type="ARBA" id="ARBA00022825"/>
    </source>
</evidence>
<accession>A0A5J9W899</accession>
<proteinExistence type="inferred from homology"/>
<keyword evidence="5" id="KW-0720">Serine protease</keyword>
<feature type="domain" description="Subtilisin-like protease fibronectin type-III" evidence="8">
    <location>
        <begin position="283"/>
        <end position="345"/>
    </location>
</feature>
<feature type="non-terminal residue" evidence="9">
    <location>
        <position position="1"/>
    </location>
</feature>
<dbReference type="PROSITE" id="PS00138">
    <property type="entry name" value="SUBTILASE_SER"/>
    <property type="match status" value="1"/>
</dbReference>
<dbReference type="OrthoDB" id="640735at2759"/>
<dbReference type="SUPFAM" id="SSF52743">
    <property type="entry name" value="Subtilisin-like"/>
    <property type="match status" value="1"/>
</dbReference>
<sequence>MEKQDFLYRGEYRRFCFYPPDERHLIRYRILICDAGLKTKVQAALIGALMSSNASGIVLVAPKNFGYTIPLVDYGPDRPVVHVPYEQGLRLKDYASGPLPQGSIDFGAGTEVPFSPAPTVACFSGRGPSKLSPGVLKPDVLAPGVNILAGVPFAQPGRDFGFMSGTSMAAPHVSGLVALLKKQHPTWSPAIIRSALMTTADLENNNGKRIQDENWDQQASLYATGAGHVNVSRATDPGLAYDLDEADYTSYLCNVLGEEAMRVFFRNDTAKCSDYQTLTHEYQLNYPSIVVNIQQEPNYAHVPRTLTNLVAADGLPELYTVEVDMPWQVFVDVDPEELNFTSPGRRYRTL</sequence>
<dbReference type="InterPro" id="IPR023828">
    <property type="entry name" value="Peptidase_S8_Ser-AS"/>
</dbReference>
<protein>
    <recommendedName>
        <fullName evidence="11">Peptidase S8/S53 domain-containing protein</fullName>
    </recommendedName>
</protein>
<name>A0A5J9W899_9POAL</name>
<dbReference type="Pfam" id="PF17766">
    <property type="entry name" value="fn3_6"/>
    <property type="match status" value="1"/>
</dbReference>
<evidence type="ECO:0000256" key="6">
    <source>
        <dbReference type="PROSITE-ProRule" id="PRU01240"/>
    </source>
</evidence>
<dbReference type="GO" id="GO:0004252">
    <property type="term" value="F:serine-type endopeptidase activity"/>
    <property type="evidence" value="ECO:0007669"/>
    <property type="project" value="InterPro"/>
</dbReference>
<dbReference type="PANTHER" id="PTHR10795">
    <property type="entry name" value="PROPROTEIN CONVERTASE SUBTILISIN/KEXIN"/>
    <property type="match status" value="1"/>
</dbReference>
<evidence type="ECO:0000256" key="3">
    <source>
        <dbReference type="ARBA" id="ARBA00022729"/>
    </source>
</evidence>
<evidence type="ECO:0000256" key="4">
    <source>
        <dbReference type="ARBA" id="ARBA00022801"/>
    </source>
</evidence>
<evidence type="ECO:0008006" key="11">
    <source>
        <dbReference type="Google" id="ProtNLM"/>
    </source>
</evidence>
<dbReference type="Gene3D" id="2.60.40.2310">
    <property type="match status" value="1"/>
</dbReference>
<gene>
    <name evidence="9" type="ORF">EJB05_03636</name>
</gene>
<dbReference type="Gramene" id="TVU44201">
    <property type="protein sequence ID" value="TVU44201"/>
    <property type="gene ID" value="EJB05_03636"/>
</dbReference>
<dbReference type="InterPro" id="IPR000209">
    <property type="entry name" value="Peptidase_S8/S53_dom"/>
</dbReference>
<comment type="caution">
    <text evidence="6">Lacks conserved residue(s) required for the propagation of feature annotation.</text>
</comment>
<organism evidence="9 10">
    <name type="scientific">Eragrostis curvula</name>
    <name type="common">weeping love grass</name>
    <dbReference type="NCBI Taxonomy" id="38414"/>
    <lineage>
        <taxon>Eukaryota</taxon>
        <taxon>Viridiplantae</taxon>
        <taxon>Streptophyta</taxon>
        <taxon>Embryophyta</taxon>
        <taxon>Tracheophyta</taxon>
        <taxon>Spermatophyta</taxon>
        <taxon>Magnoliopsida</taxon>
        <taxon>Liliopsida</taxon>
        <taxon>Poales</taxon>
        <taxon>Poaceae</taxon>
        <taxon>PACMAD clade</taxon>
        <taxon>Chloridoideae</taxon>
        <taxon>Eragrostideae</taxon>
        <taxon>Eragrostidinae</taxon>
        <taxon>Eragrostis</taxon>
    </lineage>
</organism>
<dbReference type="PROSITE" id="PS51892">
    <property type="entry name" value="SUBTILASE"/>
    <property type="match status" value="1"/>
</dbReference>
<evidence type="ECO:0000256" key="2">
    <source>
        <dbReference type="ARBA" id="ARBA00022670"/>
    </source>
</evidence>
<dbReference type="Gene3D" id="3.40.50.200">
    <property type="entry name" value="Peptidase S8/S53 domain"/>
    <property type="match status" value="1"/>
</dbReference>
<keyword evidence="10" id="KW-1185">Reference proteome</keyword>
<evidence type="ECO:0000256" key="1">
    <source>
        <dbReference type="ARBA" id="ARBA00011073"/>
    </source>
</evidence>
<dbReference type="InterPro" id="IPR041469">
    <property type="entry name" value="Subtilisin-like_FN3"/>
</dbReference>
<keyword evidence="2" id="KW-0645">Protease</keyword>
<evidence type="ECO:0000313" key="9">
    <source>
        <dbReference type="EMBL" id="TVU44201.1"/>
    </source>
</evidence>
<dbReference type="Proteomes" id="UP000324897">
    <property type="component" value="Chromosome 5"/>
</dbReference>
<dbReference type="InterPro" id="IPR045051">
    <property type="entry name" value="SBT"/>
</dbReference>
<dbReference type="Gene3D" id="3.50.30.30">
    <property type="match status" value="1"/>
</dbReference>
<reference evidence="9 10" key="1">
    <citation type="journal article" date="2019" name="Sci. Rep.">
        <title>A high-quality genome of Eragrostis curvula grass provides insights into Poaceae evolution and supports new strategies to enhance forage quality.</title>
        <authorList>
            <person name="Carballo J."/>
            <person name="Santos B.A.C.M."/>
            <person name="Zappacosta D."/>
            <person name="Garbus I."/>
            <person name="Selva J.P."/>
            <person name="Gallo C.A."/>
            <person name="Diaz A."/>
            <person name="Albertini E."/>
            <person name="Caccamo M."/>
            <person name="Echenique V."/>
        </authorList>
    </citation>
    <scope>NUCLEOTIDE SEQUENCE [LARGE SCALE GENOMIC DNA]</scope>
    <source>
        <strain evidence="10">cv. Victoria</strain>
        <tissue evidence="9">Leaf</tissue>
    </source>
</reference>
<keyword evidence="4" id="KW-0378">Hydrolase</keyword>
<evidence type="ECO:0000259" key="8">
    <source>
        <dbReference type="Pfam" id="PF17766"/>
    </source>
</evidence>
<dbReference type="AlphaFoldDB" id="A0A5J9W899"/>
<evidence type="ECO:0000259" key="7">
    <source>
        <dbReference type="Pfam" id="PF00082"/>
    </source>
</evidence>
<evidence type="ECO:0000313" key="10">
    <source>
        <dbReference type="Proteomes" id="UP000324897"/>
    </source>
</evidence>
<keyword evidence="3" id="KW-0732">Signal</keyword>
<comment type="similarity">
    <text evidence="1 6">Belongs to the peptidase S8 family.</text>
</comment>
<dbReference type="InterPro" id="IPR036852">
    <property type="entry name" value="Peptidase_S8/S53_dom_sf"/>
</dbReference>
<dbReference type="GO" id="GO:0006508">
    <property type="term" value="P:proteolysis"/>
    <property type="evidence" value="ECO:0007669"/>
    <property type="project" value="UniProtKB-KW"/>
</dbReference>
<dbReference type="CDD" id="cd02120">
    <property type="entry name" value="PA_subtilisin_like"/>
    <property type="match status" value="1"/>
</dbReference>
<feature type="domain" description="Peptidase S8/S53" evidence="7">
    <location>
        <begin position="116"/>
        <end position="208"/>
    </location>
</feature>
<dbReference type="EMBL" id="RWGY01000004">
    <property type="protein sequence ID" value="TVU44201.1"/>
    <property type="molecule type" value="Genomic_DNA"/>
</dbReference>
<dbReference type="Pfam" id="PF00082">
    <property type="entry name" value="Peptidase_S8"/>
    <property type="match status" value="1"/>
</dbReference>